<dbReference type="RefSeq" id="YP_009278869.1">
    <property type="nucleotide sequence ID" value="NC_031010.1"/>
</dbReference>
<evidence type="ECO:0000313" key="3">
    <source>
        <dbReference type="Proteomes" id="UP000202923"/>
    </source>
</evidence>
<dbReference type="EMBL" id="KX397369">
    <property type="protein sequence ID" value="ANZ49616.1"/>
    <property type="molecule type" value="Genomic_DNA"/>
</dbReference>
<sequence length="732" mass="80226">MDARTITDSGWVTALFGGAITQRDTRFTNLRVYSDARLSFADTTVGGGQAINTPPGFTLFADPPVGGVFAQPYDETRASFRKWHDSQEQQGSYRNGAFYSEAIEQNSFYIHCRFGKPKYLGVAAFFANMYDSNLAYLARTGDYPGMVRTLGTWVTAAAIWATLGTVAFGALLIIPRVLKAALNKQASRYYYVKPTMHLYLRAVQNIVNTQLIYRKLVPTNILGFFGGKGSGDVNDPANKYYKSKADLYSALPDIWKANGEFDIYKMINRYQVLANYQADTLDKIAKEATSPEDQASRVQAFYKEALFTNSIDPNSKAMAGMEISLAAMEAAFAKSPGYYAGFTNVDNQEDAVLQSVGSVYSQADQGGGTADAYDNATNTERQALQNQMASQAQGGEGDQPNQEQIQNWMDGGQKQTWGDLFGDYAKEAEGTVGRFTNSIATQAEAEFKNGSQWVTWKIDGRDTVSRNFSNSTKEPEISGTVNSATQKARSLEVNLSGGKTGFDAVDGLITGLKSAFTGALDFLHLSGIMSLYNSSVIDFPEVWDSSSTDGDDVTLTIPLRCWSGNDLDVFQDLIVPLSFWIAAACPIATGKQSFTHPFYVEAYSRGRHSIRNGIVTSVSMNFGVGGLGWRVDGCPLSCDISVTIRDMSRVMYMPIVTDQSVWDDDNKFTEFMAVLGGATLHQRTNGIDRTIMNALNWKQSWKSAFSVGSVVNSVFDLPPARVLANIFSTPAR</sequence>
<dbReference type="OrthoDB" id="1035at10239"/>
<keyword evidence="1" id="KW-0812">Transmembrane</keyword>
<proteinExistence type="predicted"/>
<name>A0A1B2IEA8_9CAUD</name>
<dbReference type="Proteomes" id="UP000202923">
    <property type="component" value="Genome"/>
</dbReference>
<dbReference type="GeneID" id="29062108"/>
<evidence type="ECO:0000256" key="1">
    <source>
        <dbReference type="SAM" id="Phobius"/>
    </source>
</evidence>
<organism evidence="2 3">
    <name type="scientific">Erwinia phage vB_EamM_Kwan</name>
    <dbReference type="NCBI Taxonomy" id="1883374"/>
    <lineage>
        <taxon>Viruses</taxon>
        <taxon>Duplodnaviria</taxon>
        <taxon>Heunggongvirae</taxon>
        <taxon>Uroviricota</taxon>
        <taxon>Caudoviricetes</taxon>
        <taxon>Chimalliviridae</taxon>
        <taxon>Wellingtonvirus</taxon>
        <taxon>Wellingtonvirus wellington</taxon>
    </lineage>
</organism>
<reference evidence="2 3" key="1">
    <citation type="submission" date="2016-06" db="EMBL/GenBank/DDBJ databases">
        <authorList>
            <person name="Kjaerup R.B."/>
            <person name="Dalgaard T.S."/>
            <person name="Juul-Madsen H.R."/>
        </authorList>
    </citation>
    <scope>NUCLEOTIDE SEQUENCE [LARGE SCALE GENOMIC DNA]</scope>
</reference>
<evidence type="ECO:0000313" key="2">
    <source>
        <dbReference type="EMBL" id="ANZ49616.1"/>
    </source>
</evidence>
<feature type="transmembrane region" description="Helical" evidence="1">
    <location>
        <begin position="150"/>
        <end position="174"/>
    </location>
</feature>
<accession>A0A1B2IEA8</accession>
<dbReference type="KEGG" id="vg:29062108"/>
<keyword evidence="1" id="KW-1133">Transmembrane helix</keyword>
<keyword evidence="1" id="KW-0472">Membrane</keyword>
<gene>
    <name evidence="2" type="ORF">KWAN_264</name>
</gene>
<protein>
    <submittedName>
        <fullName evidence="2">Uncharacterized protein</fullName>
    </submittedName>
</protein>